<feature type="compositionally biased region" description="Polar residues" evidence="1">
    <location>
        <begin position="1"/>
        <end position="13"/>
    </location>
</feature>
<protein>
    <submittedName>
        <fullName evidence="2">Uncharacterized protein</fullName>
    </submittedName>
</protein>
<dbReference type="EMBL" id="CP000685">
    <property type="protein sequence ID" value="ABQ06402.1"/>
    <property type="molecule type" value="Genomic_DNA"/>
</dbReference>
<dbReference type="HOGENOM" id="CLU_3153082_0_0_10"/>
<dbReference type="RefSeq" id="WP_012025371.1">
    <property type="nucleotide sequence ID" value="NC_009441.1"/>
</dbReference>
<dbReference type="Proteomes" id="UP000006694">
    <property type="component" value="Chromosome"/>
</dbReference>
<evidence type="ECO:0000256" key="1">
    <source>
        <dbReference type="SAM" id="MobiDB-lite"/>
    </source>
</evidence>
<evidence type="ECO:0000313" key="3">
    <source>
        <dbReference type="Proteomes" id="UP000006694"/>
    </source>
</evidence>
<dbReference type="GeneID" id="31768090"/>
<feature type="region of interest" description="Disordered" evidence="1">
    <location>
        <begin position="1"/>
        <end position="24"/>
    </location>
</feature>
<sequence length="48" mass="5097">MTRNAPLQDNTPVQGGLMAASPDGKGFEARFENFTVKTSSGPAKIRMA</sequence>
<reference evidence="2 3" key="1">
    <citation type="journal article" date="2009" name="Appl. Environ. Microbiol.">
        <title>Novel features of the polysaccharide-digesting gliding bacterium Flavobacterium johnsoniae as revealed by genome sequence analysis.</title>
        <authorList>
            <person name="McBride M.J."/>
            <person name="Xie G."/>
            <person name="Martens E.C."/>
            <person name="Lapidus A."/>
            <person name="Henrissat B."/>
            <person name="Rhodes R.G."/>
            <person name="Goltsman E."/>
            <person name="Wang W."/>
            <person name="Xu J."/>
            <person name="Hunnicutt D.W."/>
            <person name="Staroscik A.M."/>
            <person name="Hoover T.R."/>
            <person name="Cheng Y.Q."/>
            <person name="Stein J.L."/>
        </authorList>
    </citation>
    <scope>NUCLEOTIDE SEQUENCE [LARGE SCALE GENOMIC DNA]</scope>
    <source>
        <strain evidence="3">ATCC 17061 / DSM 2064 / JCM 8514 / BCRC 14874 / CCUG 350202 / NBRC 14942 / NCIMB 11054 / UW101</strain>
    </source>
</reference>
<dbReference type="Gene3D" id="2.60.120.200">
    <property type="match status" value="1"/>
</dbReference>
<proteinExistence type="predicted"/>
<keyword evidence="3" id="KW-1185">Reference proteome</keyword>
<dbReference type="KEGG" id="fjo:Fjoh_3388"/>
<organism evidence="2 3">
    <name type="scientific">Flavobacterium johnsoniae (strain ATCC 17061 / DSM 2064 / JCM 8514 / BCRC 14874 / CCUG 350202 / NBRC 14942 / NCIMB 11054 / UW101)</name>
    <name type="common">Cytophaga johnsonae</name>
    <dbReference type="NCBI Taxonomy" id="376686"/>
    <lineage>
        <taxon>Bacteria</taxon>
        <taxon>Pseudomonadati</taxon>
        <taxon>Bacteroidota</taxon>
        <taxon>Flavobacteriia</taxon>
        <taxon>Flavobacteriales</taxon>
        <taxon>Flavobacteriaceae</taxon>
        <taxon>Flavobacterium</taxon>
    </lineage>
</organism>
<gene>
    <name evidence="2" type="ordered locus">Fjoh_3388</name>
</gene>
<evidence type="ECO:0000313" key="2">
    <source>
        <dbReference type="EMBL" id="ABQ06402.1"/>
    </source>
</evidence>
<name>A5FEG9_FLAJ1</name>
<dbReference type="eggNOG" id="COG3506">
    <property type="taxonomic scope" value="Bacteria"/>
</dbReference>
<dbReference type="AlphaFoldDB" id="A5FEG9"/>
<accession>A5FEG9</accession>
<dbReference type="STRING" id="376686.Fjoh_3388"/>